<comment type="function">
    <text evidence="9">Part of the tripartite ATP-independent periplasmic (TRAP) transport system.</text>
</comment>
<keyword evidence="4 9" id="KW-0997">Cell inner membrane</keyword>
<dbReference type="GO" id="GO:0005886">
    <property type="term" value="C:plasma membrane"/>
    <property type="evidence" value="ECO:0007669"/>
    <property type="project" value="UniProtKB-SubCell"/>
</dbReference>
<evidence type="ECO:0000256" key="2">
    <source>
        <dbReference type="ARBA" id="ARBA00022448"/>
    </source>
</evidence>
<evidence type="ECO:0000313" key="12">
    <source>
        <dbReference type="Proteomes" id="UP000049222"/>
    </source>
</evidence>
<evidence type="ECO:0000256" key="4">
    <source>
        <dbReference type="ARBA" id="ARBA00022519"/>
    </source>
</evidence>
<feature type="transmembrane region" description="Helical" evidence="9">
    <location>
        <begin position="57"/>
        <end position="75"/>
    </location>
</feature>
<keyword evidence="12" id="KW-1185">Reference proteome</keyword>
<sequence>MDGLERGDGVTRTIGWISTIAGWIAATMIVVAVAITCQMIFVRFVLNSSTVWQTEMVIYLVISATLVGLPYVQKLRGHVNVDLIPIALPPGPRRAMFYCTLSASTLIIAIMTFYGAEFWYTAWSRGWRSDTVWGVRLWIPYLSIPVGFGLLALQMISDVWAVAKGYDKPFGLPDKDPLAARAASAAEGGH</sequence>
<keyword evidence="7 9" id="KW-0472">Membrane</keyword>
<evidence type="ECO:0000259" key="10">
    <source>
        <dbReference type="Pfam" id="PF04290"/>
    </source>
</evidence>
<comment type="similarity">
    <text evidence="8 9">Belongs to the TRAP transporter small permease family.</text>
</comment>
<evidence type="ECO:0000256" key="5">
    <source>
        <dbReference type="ARBA" id="ARBA00022692"/>
    </source>
</evidence>
<evidence type="ECO:0000313" key="11">
    <source>
        <dbReference type="EMBL" id="CTQ48528.1"/>
    </source>
</evidence>
<reference evidence="11 12" key="1">
    <citation type="submission" date="2015-07" db="EMBL/GenBank/DDBJ databases">
        <authorList>
            <person name="Noorani M."/>
        </authorList>
    </citation>
    <scope>NUCLEOTIDE SEQUENCE [LARGE SCALE GENOMIC DNA]</scope>
    <source>
        <strain evidence="11 12">CECT 7802</strain>
    </source>
</reference>
<dbReference type="InterPro" id="IPR007387">
    <property type="entry name" value="TRAP_DctQ"/>
</dbReference>
<comment type="subcellular location">
    <subcellularLocation>
        <location evidence="1 9">Cell inner membrane</location>
        <topology evidence="1 9">Multi-pass membrane protein</topology>
    </subcellularLocation>
</comment>
<proteinExistence type="inferred from homology"/>
<dbReference type="GO" id="GO:0015740">
    <property type="term" value="P:C4-dicarboxylate transport"/>
    <property type="evidence" value="ECO:0007669"/>
    <property type="project" value="TreeGrafter"/>
</dbReference>
<accession>A0A0M6YDX6</accession>
<evidence type="ECO:0000256" key="8">
    <source>
        <dbReference type="ARBA" id="ARBA00038436"/>
    </source>
</evidence>
<dbReference type="STRING" id="420998.JDO7802_00530"/>
<name>A0A0M6YDX6_9RHOB</name>
<evidence type="ECO:0000256" key="7">
    <source>
        <dbReference type="ARBA" id="ARBA00023136"/>
    </source>
</evidence>
<keyword evidence="5 9" id="KW-0812">Transmembrane</keyword>
<comment type="subunit">
    <text evidence="9">The complex comprises the extracytoplasmic solute receptor protein and the two transmembrane proteins.</text>
</comment>
<dbReference type="EMBL" id="CXSU01000005">
    <property type="protein sequence ID" value="CTQ48528.1"/>
    <property type="molecule type" value="Genomic_DNA"/>
</dbReference>
<dbReference type="AlphaFoldDB" id="A0A0M6YDX6"/>
<dbReference type="RefSeq" id="WP_055082304.1">
    <property type="nucleotide sequence ID" value="NZ_CXSU01000005.1"/>
</dbReference>
<evidence type="ECO:0000256" key="3">
    <source>
        <dbReference type="ARBA" id="ARBA00022475"/>
    </source>
</evidence>
<dbReference type="GO" id="GO:0022857">
    <property type="term" value="F:transmembrane transporter activity"/>
    <property type="evidence" value="ECO:0007669"/>
    <property type="project" value="UniProtKB-UniRule"/>
</dbReference>
<dbReference type="PANTHER" id="PTHR35011">
    <property type="entry name" value="2,3-DIKETO-L-GULONATE TRAP TRANSPORTER SMALL PERMEASE PROTEIN YIAM"/>
    <property type="match status" value="1"/>
</dbReference>
<evidence type="ECO:0000256" key="6">
    <source>
        <dbReference type="ARBA" id="ARBA00022989"/>
    </source>
</evidence>
<gene>
    <name evidence="11" type="ORF">JDO7802_00530</name>
</gene>
<keyword evidence="3" id="KW-1003">Cell membrane</keyword>
<keyword evidence="6 9" id="KW-1133">Transmembrane helix</keyword>
<dbReference type="InterPro" id="IPR055348">
    <property type="entry name" value="DctQ"/>
</dbReference>
<evidence type="ECO:0000256" key="1">
    <source>
        <dbReference type="ARBA" id="ARBA00004429"/>
    </source>
</evidence>
<dbReference type="Pfam" id="PF04290">
    <property type="entry name" value="DctQ"/>
    <property type="match status" value="1"/>
</dbReference>
<protein>
    <recommendedName>
        <fullName evidence="9">TRAP transporter small permease protein</fullName>
    </recommendedName>
</protein>
<feature type="transmembrane region" description="Helical" evidence="9">
    <location>
        <begin position="137"/>
        <end position="156"/>
    </location>
</feature>
<dbReference type="OrthoDB" id="7159137at2"/>
<evidence type="ECO:0000256" key="9">
    <source>
        <dbReference type="RuleBase" id="RU369079"/>
    </source>
</evidence>
<feature type="domain" description="Tripartite ATP-independent periplasmic transporters DctQ component" evidence="10">
    <location>
        <begin position="33"/>
        <end position="163"/>
    </location>
</feature>
<feature type="transmembrane region" description="Helical" evidence="9">
    <location>
        <begin position="95"/>
        <end position="116"/>
    </location>
</feature>
<feature type="transmembrane region" description="Helical" evidence="9">
    <location>
        <begin position="20"/>
        <end position="45"/>
    </location>
</feature>
<organism evidence="11 12">
    <name type="scientific">Jannaschia donghaensis</name>
    <dbReference type="NCBI Taxonomy" id="420998"/>
    <lineage>
        <taxon>Bacteria</taxon>
        <taxon>Pseudomonadati</taxon>
        <taxon>Pseudomonadota</taxon>
        <taxon>Alphaproteobacteria</taxon>
        <taxon>Rhodobacterales</taxon>
        <taxon>Roseobacteraceae</taxon>
        <taxon>Jannaschia</taxon>
    </lineage>
</organism>
<dbReference type="PANTHER" id="PTHR35011:SF10">
    <property type="entry name" value="TRAP TRANSPORTER SMALL PERMEASE PROTEIN"/>
    <property type="match status" value="1"/>
</dbReference>
<keyword evidence="2 9" id="KW-0813">Transport</keyword>
<dbReference type="Proteomes" id="UP000049222">
    <property type="component" value="Unassembled WGS sequence"/>
</dbReference>